<accession>A0ABU3PCI9</accession>
<gene>
    <name evidence="3" type="ORF">RQP53_13555</name>
</gene>
<proteinExistence type="predicted"/>
<dbReference type="InterPro" id="IPR013424">
    <property type="entry name" value="Ice-binding_C"/>
</dbReference>
<comment type="caution">
    <text evidence="3">The sequence shown here is derived from an EMBL/GenBank/DDBJ whole genome shotgun (WGS) entry which is preliminary data.</text>
</comment>
<protein>
    <submittedName>
        <fullName evidence="3">PEP-CTERM sorting domain-containing protein</fullName>
    </submittedName>
</protein>
<dbReference type="NCBIfam" id="TIGR02595">
    <property type="entry name" value="PEP_CTERM"/>
    <property type="match status" value="1"/>
</dbReference>
<name>A0ABU3PCI9_9BURK</name>
<dbReference type="RefSeq" id="WP_315650857.1">
    <property type="nucleotide sequence ID" value="NZ_JAVXZY010000005.1"/>
</dbReference>
<evidence type="ECO:0000256" key="1">
    <source>
        <dbReference type="SAM" id="SignalP"/>
    </source>
</evidence>
<organism evidence="3 4">
    <name type="scientific">Roseateles aquae</name>
    <dbReference type="NCBI Taxonomy" id="3077235"/>
    <lineage>
        <taxon>Bacteria</taxon>
        <taxon>Pseudomonadati</taxon>
        <taxon>Pseudomonadota</taxon>
        <taxon>Betaproteobacteria</taxon>
        <taxon>Burkholderiales</taxon>
        <taxon>Sphaerotilaceae</taxon>
        <taxon>Roseateles</taxon>
    </lineage>
</organism>
<evidence type="ECO:0000313" key="3">
    <source>
        <dbReference type="EMBL" id="MDT9000294.1"/>
    </source>
</evidence>
<sequence length="218" mass="21782">MKKTIAAATLALLSLQAAEAGVVFANPTNAANGNCVFSTTCAASVGAGNDYAAQAFTLSSATTLTGASFTAFVRFGSTQPSAANWMFLLGTAGTPGAVLASGQGSVINSRQSVGSNYGLDLVEEGFSLPSISLAAGNYFFAVQAVSSDFQTYLATANGGGAFETHNGGVNWSSTYAGNSAVAVSLFGADAARLPEPTSLALVGLALAGVASVRRRKQG</sequence>
<dbReference type="EMBL" id="JAVXZY010000005">
    <property type="protein sequence ID" value="MDT9000294.1"/>
    <property type="molecule type" value="Genomic_DNA"/>
</dbReference>
<feature type="signal peptide" evidence="1">
    <location>
        <begin position="1"/>
        <end position="25"/>
    </location>
</feature>
<keyword evidence="4" id="KW-1185">Reference proteome</keyword>
<dbReference type="Proteomes" id="UP001246372">
    <property type="component" value="Unassembled WGS sequence"/>
</dbReference>
<feature type="chain" id="PRO_5047494607" evidence="1">
    <location>
        <begin position="26"/>
        <end position="218"/>
    </location>
</feature>
<feature type="domain" description="Ice-binding protein C-terminal" evidence="2">
    <location>
        <begin position="194"/>
        <end position="215"/>
    </location>
</feature>
<keyword evidence="1" id="KW-0732">Signal</keyword>
<reference evidence="3" key="1">
    <citation type="submission" date="2023-09" db="EMBL/GenBank/DDBJ databases">
        <title>Paucibacter sp. APW11 Genome sequencing and assembly.</title>
        <authorList>
            <person name="Kim I."/>
        </authorList>
    </citation>
    <scope>NUCLEOTIDE SEQUENCE</scope>
    <source>
        <strain evidence="3">APW11</strain>
    </source>
</reference>
<evidence type="ECO:0000313" key="4">
    <source>
        <dbReference type="Proteomes" id="UP001246372"/>
    </source>
</evidence>
<evidence type="ECO:0000259" key="2">
    <source>
        <dbReference type="Pfam" id="PF07589"/>
    </source>
</evidence>
<dbReference type="Pfam" id="PF07589">
    <property type="entry name" value="PEP-CTERM"/>
    <property type="match status" value="1"/>
</dbReference>